<proteinExistence type="predicted"/>
<reference evidence="1 2" key="1">
    <citation type="submission" date="2018-03" db="EMBL/GenBank/DDBJ databases">
        <title>Whole genome sequencing of Histamine producing bacteria.</title>
        <authorList>
            <person name="Butler K."/>
        </authorList>
    </citation>
    <scope>NUCLEOTIDE SEQUENCE [LARGE SCALE GENOMIC DNA]</scope>
    <source>
        <strain evidence="1 2">ATCC 19614</strain>
    </source>
</reference>
<dbReference type="Proteomes" id="UP000241803">
    <property type="component" value="Unassembled WGS sequence"/>
</dbReference>
<comment type="caution">
    <text evidence="1">The sequence shown here is derived from an EMBL/GenBank/DDBJ whole genome shotgun (WGS) entry which is preliminary data.</text>
</comment>
<gene>
    <name evidence="1" type="ORF">C9J47_19460</name>
</gene>
<sequence>MNQPNSLEGICKEINNGLEISNGNLNRTDFIENTIKTADTHLLKNTEISWIDEKEKRLINWLWMIIDSNRTYQNLTIYLDFQLPYISKLEILNHKANNDQGIRTIINDDIYQTYGLLQKPQSITEMHELILKFLDFILIPTNYKRELIDKLKIKWGEVSNFEKFTWLDINNLEQHIWALDYIDNYRKNEYLYKTTPGLRPTSTERYYEYFISCIDSWQTTNDTKELFLIKIKKAWNQKKHRDKLDGKKPCSFNLSQATKDQLDYLSKRSSKHKNEIIEELINTKHQQVNNIYNDI</sequence>
<dbReference type="RefSeq" id="WP_107254982.1">
    <property type="nucleotide sequence ID" value="NZ_PYOC01000008.1"/>
</dbReference>
<keyword evidence="2" id="KW-1185">Reference proteome</keyword>
<dbReference type="EMBL" id="PYOC01000008">
    <property type="protein sequence ID" value="PSV44860.1"/>
    <property type="molecule type" value="Genomic_DNA"/>
</dbReference>
<protein>
    <submittedName>
        <fullName evidence="1">Uncharacterized protein</fullName>
    </submittedName>
</protein>
<evidence type="ECO:0000313" key="2">
    <source>
        <dbReference type="Proteomes" id="UP000241803"/>
    </source>
</evidence>
<name>A0A2T3L583_9GAMM</name>
<evidence type="ECO:0000313" key="1">
    <source>
        <dbReference type="EMBL" id="PSV44860.1"/>
    </source>
</evidence>
<dbReference type="AlphaFoldDB" id="A0A2T3L583"/>
<organism evidence="1 2">
    <name type="scientific">Photobacterium indicum</name>
    <dbReference type="NCBI Taxonomy" id="81447"/>
    <lineage>
        <taxon>Bacteria</taxon>
        <taxon>Pseudomonadati</taxon>
        <taxon>Pseudomonadota</taxon>
        <taxon>Gammaproteobacteria</taxon>
        <taxon>Vibrionales</taxon>
        <taxon>Vibrionaceae</taxon>
        <taxon>Photobacterium</taxon>
    </lineage>
</organism>
<accession>A0A2T3L583</accession>